<protein>
    <submittedName>
        <fullName evidence="3">RanBD1 domain-containing protein</fullName>
    </submittedName>
</protein>
<reference evidence="1 2" key="2">
    <citation type="submission" date="2018-11" db="EMBL/GenBank/DDBJ databases">
        <authorList>
            <consortium name="Pathogen Informatics"/>
        </authorList>
    </citation>
    <scope>NUCLEOTIDE SEQUENCE [LARGE SCALE GENOMIC DNA]</scope>
</reference>
<evidence type="ECO:0000313" key="3">
    <source>
        <dbReference type="WBParaSite" id="NBR_0001320401-mRNA-1"/>
    </source>
</evidence>
<dbReference type="Proteomes" id="UP000271162">
    <property type="component" value="Unassembled WGS sequence"/>
</dbReference>
<dbReference type="EMBL" id="UYSL01020971">
    <property type="protein sequence ID" value="VDL76794.1"/>
    <property type="molecule type" value="Genomic_DNA"/>
</dbReference>
<sequence length="174" mass="19903">MRSHVDEDTQLLFLRIMTPKMLGQRSHLSVGRSSASYGAAALYCRGYMNHEHRFTMRTQMTTTKESYCEISSKFSSERQTLPYKSAASSTTNTLSKEYDSFSLNCPHVADANSDNVRIEVTWTLNDTIWLKIDEGEKKIFNRLTTFTRRVVADATRIKRARSDSLGDRNLSSKK</sequence>
<keyword evidence="2" id="KW-1185">Reference proteome</keyword>
<dbReference type="WBParaSite" id="NBR_0001320401-mRNA-1">
    <property type="protein sequence ID" value="NBR_0001320401-mRNA-1"/>
    <property type="gene ID" value="NBR_0001320401"/>
</dbReference>
<evidence type="ECO:0000313" key="2">
    <source>
        <dbReference type="Proteomes" id="UP000271162"/>
    </source>
</evidence>
<accession>A0A0N4YA21</accession>
<proteinExistence type="predicted"/>
<dbReference type="AlphaFoldDB" id="A0A0N4YA21"/>
<gene>
    <name evidence="1" type="ORF">NBR_LOCUS13205</name>
</gene>
<evidence type="ECO:0000313" key="1">
    <source>
        <dbReference type="EMBL" id="VDL76794.1"/>
    </source>
</evidence>
<reference evidence="3" key="1">
    <citation type="submission" date="2017-02" db="UniProtKB">
        <authorList>
            <consortium name="WormBaseParasite"/>
        </authorList>
    </citation>
    <scope>IDENTIFICATION</scope>
</reference>
<organism evidence="3">
    <name type="scientific">Nippostrongylus brasiliensis</name>
    <name type="common">Rat hookworm</name>
    <dbReference type="NCBI Taxonomy" id="27835"/>
    <lineage>
        <taxon>Eukaryota</taxon>
        <taxon>Metazoa</taxon>
        <taxon>Ecdysozoa</taxon>
        <taxon>Nematoda</taxon>
        <taxon>Chromadorea</taxon>
        <taxon>Rhabditida</taxon>
        <taxon>Rhabditina</taxon>
        <taxon>Rhabditomorpha</taxon>
        <taxon>Strongyloidea</taxon>
        <taxon>Heligmosomidae</taxon>
        <taxon>Nippostrongylus</taxon>
    </lineage>
</organism>
<name>A0A0N4YA21_NIPBR</name>